<evidence type="ECO:0000313" key="3">
    <source>
        <dbReference type="Proteomes" id="UP000230233"/>
    </source>
</evidence>
<feature type="compositionally biased region" description="Basic and acidic residues" evidence="1">
    <location>
        <begin position="22"/>
        <end position="38"/>
    </location>
</feature>
<organism evidence="2 3">
    <name type="scientific">Caenorhabditis nigoni</name>
    <dbReference type="NCBI Taxonomy" id="1611254"/>
    <lineage>
        <taxon>Eukaryota</taxon>
        <taxon>Metazoa</taxon>
        <taxon>Ecdysozoa</taxon>
        <taxon>Nematoda</taxon>
        <taxon>Chromadorea</taxon>
        <taxon>Rhabditida</taxon>
        <taxon>Rhabditina</taxon>
        <taxon>Rhabditomorpha</taxon>
        <taxon>Rhabditoidea</taxon>
        <taxon>Rhabditidae</taxon>
        <taxon>Peloderinae</taxon>
        <taxon>Caenorhabditis</taxon>
    </lineage>
</organism>
<name>A0A2G5SCJ3_9PELO</name>
<dbReference type="AlphaFoldDB" id="A0A2G5SCJ3"/>
<feature type="region of interest" description="Disordered" evidence="1">
    <location>
        <begin position="1"/>
        <end position="98"/>
    </location>
</feature>
<proteinExistence type="predicted"/>
<dbReference type="EMBL" id="PDUG01000018">
    <property type="protein sequence ID" value="PIC12785.1"/>
    <property type="molecule type" value="Genomic_DNA"/>
</dbReference>
<keyword evidence="3" id="KW-1185">Reference proteome</keyword>
<gene>
    <name evidence="2" type="ORF">B9Z55_028161</name>
</gene>
<protein>
    <submittedName>
        <fullName evidence="2">Uncharacterized protein</fullName>
    </submittedName>
</protein>
<dbReference type="Proteomes" id="UP000230233">
    <property type="component" value="Unassembled WGS sequence"/>
</dbReference>
<evidence type="ECO:0000256" key="1">
    <source>
        <dbReference type="SAM" id="MobiDB-lite"/>
    </source>
</evidence>
<comment type="caution">
    <text evidence="2">The sequence shown here is derived from an EMBL/GenBank/DDBJ whole genome shotgun (WGS) entry which is preliminary data.</text>
</comment>
<reference evidence="3" key="1">
    <citation type="submission" date="2017-10" db="EMBL/GenBank/DDBJ databases">
        <title>Rapid genome shrinkage in a self-fertile nematode reveals novel sperm competition proteins.</title>
        <authorList>
            <person name="Yin D."/>
            <person name="Schwarz E.M."/>
            <person name="Thomas C.G."/>
            <person name="Felde R.L."/>
            <person name="Korf I.F."/>
            <person name="Cutter A.D."/>
            <person name="Schartner C.M."/>
            <person name="Ralston E.J."/>
            <person name="Meyer B.J."/>
            <person name="Haag E.S."/>
        </authorList>
    </citation>
    <scope>NUCLEOTIDE SEQUENCE [LARGE SCALE GENOMIC DNA]</scope>
    <source>
        <strain evidence="3">JU1422</strain>
    </source>
</reference>
<evidence type="ECO:0000313" key="2">
    <source>
        <dbReference type="EMBL" id="PIC12785.1"/>
    </source>
</evidence>
<sequence>MKLHKSALHTTSETPETSETSMDFRDFQDREVVQIRDRSKFHRHRNPPLPPAAGGLQNGQRFDLPPFPTATRALPDSKSPKSGFAKYPAASRASGKEV</sequence>
<feature type="compositionally biased region" description="Low complexity" evidence="1">
    <location>
        <begin position="10"/>
        <end position="21"/>
    </location>
</feature>
<accession>A0A2G5SCJ3</accession>